<dbReference type="GeneID" id="97142042"/>
<dbReference type="EMBL" id="FNDE01000001">
    <property type="protein sequence ID" value="SDG69898.1"/>
    <property type="molecule type" value="Genomic_DNA"/>
</dbReference>
<dbReference type="CDD" id="cd06530">
    <property type="entry name" value="S26_SPase_I"/>
    <property type="match status" value="1"/>
</dbReference>
<evidence type="ECO:0000259" key="13">
    <source>
        <dbReference type="Pfam" id="PF10502"/>
    </source>
</evidence>
<dbReference type="SUPFAM" id="SSF51306">
    <property type="entry name" value="LexA/Signal peptidase"/>
    <property type="match status" value="1"/>
</dbReference>
<dbReference type="AlphaFoldDB" id="A0A1G7WD77"/>
<evidence type="ECO:0000256" key="3">
    <source>
        <dbReference type="ARBA" id="ARBA00009370"/>
    </source>
</evidence>
<dbReference type="Gene3D" id="2.10.109.10">
    <property type="entry name" value="Umud Fragment, subunit A"/>
    <property type="match status" value="1"/>
</dbReference>
<gene>
    <name evidence="14" type="primary">lepB</name>
    <name evidence="14" type="ORF">K3F53_11725</name>
    <name evidence="15" type="ORF">SAMN04489735_1001154</name>
</gene>
<evidence type="ECO:0000256" key="7">
    <source>
        <dbReference type="ARBA" id="ARBA00022692"/>
    </source>
</evidence>
<dbReference type="GO" id="GO:0005886">
    <property type="term" value="C:plasma membrane"/>
    <property type="evidence" value="ECO:0007669"/>
    <property type="project" value="UniProtKB-SubCell"/>
</dbReference>
<dbReference type="PRINTS" id="PR00727">
    <property type="entry name" value="LEADERPTASE"/>
</dbReference>
<dbReference type="GO" id="GO:0009003">
    <property type="term" value="F:signal peptidase activity"/>
    <property type="evidence" value="ECO:0007669"/>
    <property type="project" value="UniProtKB-EC"/>
</dbReference>
<evidence type="ECO:0000256" key="11">
    <source>
        <dbReference type="PIRSR" id="PIRSR600223-1"/>
    </source>
</evidence>
<dbReference type="RefSeq" id="WP_057898384.1">
    <property type="nucleotide sequence ID" value="NZ_CP080764.1"/>
</dbReference>
<dbReference type="GO" id="GO:0004252">
    <property type="term" value="F:serine-type endopeptidase activity"/>
    <property type="evidence" value="ECO:0007669"/>
    <property type="project" value="InterPro"/>
</dbReference>
<evidence type="ECO:0000256" key="1">
    <source>
        <dbReference type="ARBA" id="ARBA00000677"/>
    </source>
</evidence>
<dbReference type="Pfam" id="PF10502">
    <property type="entry name" value="Peptidase_S26"/>
    <property type="match status" value="1"/>
</dbReference>
<feature type="active site" evidence="11">
    <location>
        <position position="50"/>
    </location>
</feature>
<keyword evidence="5" id="KW-1003">Cell membrane</keyword>
<feature type="active site" evidence="11">
    <location>
        <position position="91"/>
    </location>
</feature>
<comment type="similarity">
    <text evidence="3 12">Belongs to the peptidase S26 family.</text>
</comment>
<comment type="catalytic activity">
    <reaction evidence="1 12">
        <text>Cleavage of hydrophobic, N-terminal signal or leader sequences from secreted and periplasmic proteins.</text>
        <dbReference type="EC" id="3.4.21.89"/>
    </reaction>
</comment>
<keyword evidence="10 12" id="KW-0472">Membrane</keyword>
<dbReference type="PROSITE" id="PS00501">
    <property type="entry name" value="SPASE_I_1"/>
    <property type="match status" value="1"/>
</dbReference>
<dbReference type="Proteomes" id="UP000826616">
    <property type="component" value="Chromosome"/>
</dbReference>
<keyword evidence="6 12" id="KW-0645">Protease</keyword>
<evidence type="ECO:0000256" key="4">
    <source>
        <dbReference type="ARBA" id="ARBA00013208"/>
    </source>
</evidence>
<evidence type="ECO:0000313" key="17">
    <source>
        <dbReference type="Proteomes" id="UP000826616"/>
    </source>
</evidence>
<accession>A0A1G7WD77</accession>
<evidence type="ECO:0000313" key="14">
    <source>
        <dbReference type="EMBL" id="QYY41604.1"/>
    </source>
</evidence>
<dbReference type="PANTHER" id="PTHR43390">
    <property type="entry name" value="SIGNAL PEPTIDASE I"/>
    <property type="match status" value="1"/>
</dbReference>
<feature type="domain" description="Peptidase S26" evidence="13">
    <location>
        <begin position="20"/>
        <end position="181"/>
    </location>
</feature>
<evidence type="ECO:0000256" key="5">
    <source>
        <dbReference type="ARBA" id="ARBA00022475"/>
    </source>
</evidence>
<evidence type="ECO:0000256" key="2">
    <source>
        <dbReference type="ARBA" id="ARBA00004401"/>
    </source>
</evidence>
<dbReference type="GO" id="GO:0006465">
    <property type="term" value="P:signal peptide processing"/>
    <property type="evidence" value="ECO:0007669"/>
    <property type="project" value="InterPro"/>
</dbReference>
<evidence type="ECO:0000256" key="8">
    <source>
        <dbReference type="ARBA" id="ARBA00022801"/>
    </source>
</evidence>
<name>A0A1G7WD77_ANETH</name>
<dbReference type="InterPro" id="IPR036286">
    <property type="entry name" value="LexA/Signal_pep-like_sf"/>
</dbReference>
<keyword evidence="17" id="KW-1185">Reference proteome</keyword>
<protein>
    <recommendedName>
        <fullName evidence="4 12">Signal peptidase I</fullName>
        <ecNumber evidence="4 12">3.4.21.89</ecNumber>
    </recommendedName>
</protein>
<evidence type="ECO:0000256" key="12">
    <source>
        <dbReference type="RuleBase" id="RU362042"/>
    </source>
</evidence>
<reference evidence="15 16" key="1">
    <citation type="submission" date="2016-10" db="EMBL/GenBank/DDBJ databases">
        <authorList>
            <person name="de Groot N.N."/>
        </authorList>
    </citation>
    <scope>NUCLEOTIDE SEQUENCE [LARGE SCALE GENOMIC DNA]</scope>
    <source>
        <strain evidence="15 16">L 420-91</strain>
    </source>
</reference>
<keyword evidence="9 12" id="KW-1133">Transmembrane helix</keyword>
<sequence length="189" mass="21414">MVEETSSESTKKRKGKSEAWEWLKALGVAVVLALFIRTFLFAPFLVDGSSMMPTLENGERLIVNKLIYYIQDPKPGDIVVFHATREKDYIKRVIATEGQTVEVRNDQLYIDGKPVDESYLKQYKEEARAAGYVLTEDFGPEKVPPGHIFVMGDNRRNSTDSRVIGPVPVKSVVGRSELIIWPLDKIRLN</sequence>
<keyword evidence="8 12" id="KW-0378">Hydrolase</keyword>
<dbReference type="NCBIfam" id="TIGR02227">
    <property type="entry name" value="sigpep_I_bact"/>
    <property type="match status" value="1"/>
</dbReference>
<dbReference type="InterPro" id="IPR000223">
    <property type="entry name" value="Pept_S26A_signal_pept_1"/>
</dbReference>
<evidence type="ECO:0000256" key="9">
    <source>
        <dbReference type="ARBA" id="ARBA00022989"/>
    </source>
</evidence>
<dbReference type="OrthoDB" id="9802919at2"/>
<evidence type="ECO:0000256" key="10">
    <source>
        <dbReference type="ARBA" id="ARBA00023136"/>
    </source>
</evidence>
<dbReference type="Proteomes" id="UP000198956">
    <property type="component" value="Unassembled WGS sequence"/>
</dbReference>
<proteinExistence type="inferred from homology"/>
<dbReference type="EMBL" id="CP080764">
    <property type="protein sequence ID" value="QYY41604.1"/>
    <property type="molecule type" value="Genomic_DNA"/>
</dbReference>
<evidence type="ECO:0000313" key="16">
    <source>
        <dbReference type="Proteomes" id="UP000198956"/>
    </source>
</evidence>
<dbReference type="InterPro" id="IPR019758">
    <property type="entry name" value="Pept_S26A_signal_pept_1_CS"/>
</dbReference>
<dbReference type="InterPro" id="IPR019533">
    <property type="entry name" value="Peptidase_S26"/>
</dbReference>
<evidence type="ECO:0000256" key="6">
    <source>
        <dbReference type="ARBA" id="ARBA00022670"/>
    </source>
</evidence>
<reference evidence="14 17" key="2">
    <citation type="submission" date="2021-08" db="EMBL/GenBank/DDBJ databases">
        <title>Complete genome sequence of the strain Aneurinibacillus thermoaerophilus CCM 8960.</title>
        <authorList>
            <person name="Musilova J."/>
            <person name="Kourilova X."/>
            <person name="Pernicova I."/>
            <person name="Bezdicek M."/>
            <person name="Lengerova M."/>
            <person name="Obruca S."/>
            <person name="Sedlar K."/>
        </authorList>
    </citation>
    <scope>NUCLEOTIDE SEQUENCE [LARGE SCALE GENOMIC DNA]</scope>
    <source>
        <strain evidence="14 17">CCM 8960</strain>
    </source>
</reference>
<dbReference type="PROSITE" id="PS00761">
    <property type="entry name" value="SPASE_I_3"/>
    <property type="match status" value="1"/>
</dbReference>
<dbReference type="FunFam" id="2.10.109.10:FF:000008">
    <property type="entry name" value="Signal peptidase I"/>
    <property type="match status" value="1"/>
</dbReference>
<dbReference type="InterPro" id="IPR019756">
    <property type="entry name" value="Pept_S26A_signal_pept_1_Ser-AS"/>
</dbReference>
<organism evidence="15 16">
    <name type="scientific">Aneurinibacillus thermoaerophilus</name>
    <dbReference type="NCBI Taxonomy" id="143495"/>
    <lineage>
        <taxon>Bacteria</taxon>
        <taxon>Bacillati</taxon>
        <taxon>Bacillota</taxon>
        <taxon>Bacilli</taxon>
        <taxon>Bacillales</taxon>
        <taxon>Paenibacillaceae</taxon>
        <taxon>Aneurinibacillus group</taxon>
        <taxon>Aneurinibacillus</taxon>
    </lineage>
</organism>
<dbReference type="PANTHER" id="PTHR43390:SF1">
    <property type="entry name" value="CHLOROPLAST PROCESSING PEPTIDASE"/>
    <property type="match status" value="1"/>
</dbReference>
<comment type="subcellular location">
    <subcellularLocation>
        <location evidence="2">Cell membrane</location>
        <topology evidence="2">Single-pass type II membrane protein</topology>
    </subcellularLocation>
    <subcellularLocation>
        <location evidence="12">Membrane</location>
        <topology evidence="12">Single-pass type II membrane protein</topology>
    </subcellularLocation>
</comment>
<dbReference type="EC" id="3.4.21.89" evidence="4 12"/>
<keyword evidence="7 12" id="KW-0812">Transmembrane</keyword>
<feature type="transmembrane region" description="Helical" evidence="12">
    <location>
        <begin position="21"/>
        <end position="46"/>
    </location>
</feature>
<evidence type="ECO:0000313" key="15">
    <source>
        <dbReference type="EMBL" id="SDG69898.1"/>
    </source>
</evidence>